<feature type="compositionally biased region" description="Gly residues" evidence="2">
    <location>
        <begin position="663"/>
        <end position="672"/>
    </location>
</feature>
<comment type="caution">
    <text evidence="3">The sequence shown here is derived from an EMBL/GenBank/DDBJ whole genome shotgun (WGS) entry which is preliminary data.</text>
</comment>
<feature type="compositionally biased region" description="Low complexity" evidence="2">
    <location>
        <begin position="467"/>
        <end position="481"/>
    </location>
</feature>
<organism evidence="3 4">
    <name type="scientific">Paramarasmius palmivorus</name>
    <dbReference type="NCBI Taxonomy" id="297713"/>
    <lineage>
        <taxon>Eukaryota</taxon>
        <taxon>Fungi</taxon>
        <taxon>Dikarya</taxon>
        <taxon>Basidiomycota</taxon>
        <taxon>Agaricomycotina</taxon>
        <taxon>Agaricomycetes</taxon>
        <taxon>Agaricomycetidae</taxon>
        <taxon>Agaricales</taxon>
        <taxon>Marasmiineae</taxon>
        <taxon>Marasmiaceae</taxon>
        <taxon>Paramarasmius</taxon>
    </lineage>
</organism>
<evidence type="ECO:0000313" key="4">
    <source>
        <dbReference type="Proteomes" id="UP001383192"/>
    </source>
</evidence>
<accession>A0AAW0DKG7</accession>
<name>A0AAW0DKG7_9AGAR</name>
<feature type="coiled-coil region" evidence="1">
    <location>
        <begin position="131"/>
        <end position="158"/>
    </location>
</feature>
<feature type="compositionally biased region" description="Low complexity" evidence="2">
    <location>
        <begin position="424"/>
        <end position="437"/>
    </location>
</feature>
<dbReference type="AlphaFoldDB" id="A0AAW0DKG7"/>
<protein>
    <submittedName>
        <fullName evidence="3">Uncharacterized protein</fullName>
    </submittedName>
</protein>
<evidence type="ECO:0000256" key="1">
    <source>
        <dbReference type="SAM" id="Coils"/>
    </source>
</evidence>
<keyword evidence="4" id="KW-1185">Reference proteome</keyword>
<evidence type="ECO:0000313" key="3">
    <source>
        <dbReference type="EMBL" id="KAK7053157.1"/>
    </source>
</evidence>
<reference evidence="3 4" key="1">
    <citation type="submission" date="2024-01" db="EMBL/GenBank/DDBJ databases">
        <title>A draft genome for a cacao thread blight-causing isolate of Paramarasmius palmivorus.</title>
        <authorList>
            <person name="Baruah I.K."/>
            <person name="Bukari Y."/>
            <person name="Amoako-Attah I."/>
            <person name="Meinhardt L.W."/>
            <person name="Bailey B.A."/>
            <person name="Cohen S.P."/>
        </authorList>
    </citation>
    <scope>NUCLEOTIDE SEQUENCE [LARGE SCALE GENOMIC DNA]</scope>
    <source>
        <strain evidence="3 4">GH-12</strain>
    </source>
</reference>
<feature type="compositionally biased region" description="Polar residues" evidence="2">
    <location>
        <begin position="352"/>
        <end position="363"/>
    </location>
</feature>
<evidence type="ECO:0000256" key="2">
    <source>
        <dbReference type="SAM" id="MobiDB-lite"/>
    </source>
</evidence>
<sequence length="683" mass="74000">MRFPLLRRLSHLIHRRPNSESYAADALNELGIDNSAQAQYPRSQSLDNLHELCILPPHLLDLLPQHPVPTSLKDMLLALANLERRIPVVELEIAELRRKKDRIIFESELIQERTIKTKPATTNRIIMKGQRAEEVELLQALEIEMERQEDLLGKILATFPPHSTPIFHDIAAAINAGASFENAAIGVLRRLVHQPNSPWSRLLPPVIGERTTDQYASALGTVLKTRKDLKHGKNVAQFWKRQAKLDEANTNLVTPSASTLSEVQIALSEDRKQAVDDLLQKLRSGEIPVRSRVVTQARPVEDTDFGPTERAFGDLSTVCPLSDSTSGISLSVARSVKQDVSRAPAASVPSSNLQTLPSGSELQSISETTNSSSSNSSLAALPSISSSEPSESSTSSFASIDIFSSDIWGPSSTTSLSRLEAPTSVSGPDSGDVSSFPIPSYTRNQDRVAPRISPFGGLETINESEEPSSSSSYYSSSVPSASTSASFSQRHSVLDITLVAASSSIQLGANDVTLVAPDEEAQPEKNVTSPPSSSPSGSPTKRSSMVSRLPRRLSILLSPKKPKKEKGKMVEPSRAKPTATVQRRKPLEPRHNSTQRQGPVNSAPAKPPARTRARANSASARPTISSSLKQAEAQERVRAMKMEKENVKQTRELAGKNITGREAGTGKGGVGTRMGRLPVRTAK</sequence>
<dbReference type="Proteomes" id="UP001383192">
    <property type="component" value="Unassembled WGS sequence"/>
</dbReference>
<feature type="region of interest" description="Disordered" evidence="2">
    <location>
        <begin position="416"/>
        <end position="481"/>
    </location>
</feature>
<keyword evidence="1" id="KW-0175">Coiled coil</keyword>
<dbReference type="EMBL" id="JAYKXP010000010">
    <property type="protein sequence ID" value="KAK7053157.1"/>
    <property type="molecule type" value="Genomic_DNA"/>
</dbReference>
<feature type="region of interest" description="Disordered" evidence="2">
    <location>
        <begin position="519"/>
        <end position="683"/>
    </location>
</feature>
<feature type="region of interest" description="Disordered" evidence="2">
    <location>
        <begin position="342"/>
        <end position="393"/>
    </location>
</feature>
<feature type="compositionally biased region" description="Low complexity" evidence="2">
    <location>
        <begin position="529"/>
        <end position="559"/>
    </location>
</feature>
<feature type="compositionally biased region" description="Low complexity" evidence="2">
    <location>
        <begin position="608"/>
        <end position="623"/>
    </location>
</feature>
<feature type="compositionally biased region" description="Basic and acidic residues" evidence="2">
    <location>
        <begin position="632"/>
        <end position="654"/>
    </location>
</feature>
<feature type="compositionally biased region" description="Low complexity" evidence="2">
    <location>
        <begin position="364"/>
        <end position="393"/>
    </location>
</feature>
<gene>
    <name evidence="3" type="ORF">VNI00_003776</name>
</gene>
<feature type="compositionally biased region" description="Low complexity" evidence="2">
    <location>
        <begin position="342"/>
        <end position="351"/>
    </location>
</feature>
<proteinExistence type="predicted"/>